<dbReference type="SUPFAM" id="SSF53850">
    <property type="entry name" value="Periplasmic binding protein-like II"/>
    <property type="match status" value="1"/>
</dbReference>
<reference evidence="6" key="1">
    <citation type="submission" date="2021-10" db="EMBL/GenBank/DDBJ databases">
        <title>Anaerobic single-cell dispensing facilitates the cultivation of human gut bacteria.</title>
        <authorList>
            <person name="Afrizal A."/>
        </authorList>
    </citation>
    <scope>NUCLEOTIDE SEQUENCE</scope>
    <source>
        <strain evidence="6">CLA-AA-H233</strain>
    </source>
</reference>
<gene>
    <name evidence="6" type="ORF">LKD23_04920</name>
</gene>
<evidence type="ECO:0000256" key="2">
    <source>
        <dbReference type="ARBA" id="ARBA00023015"/>
    </source>
</evidence>
<dbReference type="Gene3D" id="1.10.10.10">
    <property type="entry name" value="Winged helix-like DNA-binding domain superfamily/Winged helix DNA-binding domain"/>
    <property type="match status" value="1"/>
</dbReference>
<dbReference type="PANTHER" id="PTHR30346">
    <property type="entry name" value="TRANSCRIPTIONAL DUAL REGULATOR HCAR-RELATED"/>
    <property type="match status" value="1"/>
</dbReference>
<dbReference type="PANTHER" id="PTHR30346:SF28">
    <property type="entry name" value="HTH-TYPE TRANSCRIPTIONAL REGULATOR CYNR"/>
    <property type="match status" value="1"/>
</dbReference>
<dbReference type="Gene3D" id="3.40.190.290">
    <property type="match status" value="1"/>
</dbReference>
<dbReference type="SUPFAM" id="SSF46785">
    <property type="entry name" value="Winged helix' DNA-binding domain"/>
    <property type="match status" value="1"/>
</dbReference>
<comment type="caution">
    <text evidence="6">The sequence shown here is derived from an EMBL/GenBank/DDBJ whole genome shotgun (WGS) entry which is preliminary data.</text>
</comment>
<keyword evidence="2" id="KW-0805">Transcription regulation</keyword>
<evidence type="ECO:0000256" key="4">
    <source>
        <dbReference type="ARBA" id="ARBA00023163"/>
    </source>
</evidence>
<feature type="domain" description="HTH lysR-type" evidence="5">
    <location>
        <begin position="1"/>
        <end position="58"/>
    </location>
</feature>
<name>A0ABS8F783_9FIRM</name>
<keyword evidence="7" id="KW-1185">Reference proteome</keyword>
<keyword evidence="4" id="KW-0804">Transcription</keyword>
<dbReference type="PROSITE" id="PS50931">
    <property type="entry name" value="HTH_LYSR"/>
    <property type="match status" value="1"/>
</dbReference>
<evidence type="ECO:0000259" key="5">
    <source>
        <dbReference type="PROSITE" id="PS50931"/>
    </source>
</evidence>
<dbReference type="InterPro" id="IPR036390">
    <property type="entry name" value="WH_DNA-bd_sf"/>
</dbReference>
<evidence type="ECO:0000256" key="3">
    <source>
        <dbReference type="ARBA" id="ARBA00023125"/>
    </source>
</evidence>
<dbReference type="Proteomes" id="UP001430637">
    <property type="component" value="Unassembled WGS sequence"/>
</dbReference>
<evidence type="ECO:0000313" key="6">
    <source>
        <dbReference type="EMBL" id="MCC2199102.1"/>
    </source>
</evidence>
<dbReference type="EMBL" id="JAJEQL010000008">
    <property type="protein sequence ID" value="MCC2199102.1"/>
    <property type="molecule type" value="Genomic_DNA"/>
</dbReference>
<dbReference type="RefSeq" id="WP_227620682.1">
    <property type="nucleotide sequence ID" value="NZ_JAJEQL010000008.1"/>
</dbReference>
<organism evidence="6 7">
    <name type="scientific">Faecalibacterium butyricigenerans</name>
    <dbReference type="NCBI Taxonomy" id="1851427"/>
    <lineage>
        <taxon>Bacteria</taxon>
        <taxon>Bacillati</taxon>
        <taxon>Bacillota</taxon>
        <taxon>Clostridia</taxon>
        <taxon>Eubacteriales</taxon>
        <taxon>Oscillospiraceae</taxon>
        <taxon>Faecalibacterium</taxon>
    </lineage>
</organism>
<dbReference type="Pfam" id="PF03466">
    <property type="entry name" value="LysR_substrate"/>
    <property type="match status" value="1"/>
</dbReference>
<dbReference type="InterPro" id="IPR000847">
    <property type="entry name" value="LysR_HTH_N"/>
</dbReference>
<accession>A0ABS8F783</accession>
<proteinExistence type="inferred from homology"/>
<comment type="similarity">
    <text evidence="1">Belongs to the LysR transcriptional regulatory family.</text>
</comment>
<dbReference type="InterPro" id="IPR005119">
    <property type="entry name" value="LysR_subst-bd"/>
</dbReference>
<evidence type="ECO:0000256" key="1">
    <source>
        <dbReference type="ARBA" id="ARBA00009437"/>
    </source>
</evidence>
<dbReference type="PRINTS" id="PR00039">
    <property type="entry name" value="HTHLYSR"/>
</dbReference>
<protein>
    <submittedName>
        <fullName evidence="6">LysR family transcriptional regulator</fullName>
    </submittedName>
</protein>
<keyword evidence="3" id="KW-0238">DNA-binding</keyword>
<dbReference type="Pfam" id="PF00126">
    <property type="entry name" value="HTH_1"/>
    <property type="match status" value="1"/>
</dbReference>
<dbReference type="InterPro" id="IPR036388">
    <property type="entry name" value="WH-like_DNA-bd_sf"/>
</dbReference>
<sequence>MNFQSLVYFKTVAELQHYTKAASTLFITQPALSKAIHNLEVELGVTLFQKEGRNVTLTPSGAVFYEYVKRAVDEINNGMKAVQHRADVERNIIFVSALFSNYTEFLPEKIAQFRKMNPTYRFRIEYKYTSIIVNDVLQGNSELGLCSNLSPDDPALCSLDWRVIHKEPVGLIVGKNHPFAHRSSVSVEDLRDERFIVYIRSFRGTNQMLYDLCSPYGFEPNIAMEAYNDYGVLNSVASGDGIAIIPTTRFLERPDVVRIPLDLKEPLMRDLTLIWRKNEKLPPAAAAFRDMLISTAQ</sequence>
<evidence type="ECO:0000313" key="7">
    <source>
        <dbReference type="Proteomes" id="UP001430637"/>
    </source>
</evidence>